<organism evidence="1 2">
    <name type="scientific">Anaeromassilibacillus senegalensis</name>
    <dbReference type="NCBI Taxonomy" id="1673717"/>
    <lineage>
        <taxon>Bacteria</taxon>
        <taxon>Bacillati</taxon>
        <taxon>Bacillota</taxon>
        <taxon>Clostridia</taxon>
        <taxon>Eubacteriales</taxon>
        <taxon>Acutalibacteraceae</taxon>
        <taxon>Anaeromassilibacillus</taxon>
    </lineage>
</organism>
<name>A0ABS9CN34_9FIRM</name>
<sequence>MKIRFASMRPEEYRKYTLWAALVTALAVLAIAIALSARETIPASAVYSDAYGNSSVHYSSNGKTSQGNESGDAANSRNFKNSDPYYTIRAFDNMVAIFEGDGTVPIYAIETPLDRLPETDLELLLVGIRTDTLAEAYKLIEDYE</sequence>
<evidence type="ECO:0000313" key="1">
    <source>
        <dbReference type="EMBL" id="MCF2651334.1"/>
    </source>
</evidence>
<dbReference type="RefSeq" id="WP_235322265.1">
    <property type="nucleotide sequence ID" value="NZ_JAFBIT010000001.1"/>
</dbReference>
<evidence type="ECO:0000313" key="2">
    <source>
        <dbReference type="Proteomes" id="UP001299220"/>
    </source>
</evidence>
<protein>
    <recommendedName>
        <fullName evidence="3">Bypass of forespore C C-terminal domain-containing protein</fullName>
    </recommendedName>
</protein>
<proteinExistence type="predicted"/>
<comment type="caution">
    <text evidence="1">The sequence shown here is derived from an EMBL/GenBank/DDBJ whole genome shotgun (WGS) entry which is preliminary data.</text>
</comment>
<dbReference type="EMBL" id="JAFBIT010000001">
    <property type="protein sequence ID" value="MCF2651334.1"/>
    <property type="molecule type" value="Genomic_DNA"/>
</dbReference>
<reference evidence="1 2" key="1">
    <citation type="submission" date="2020-12" db="EMBL/GenBank/DDBJ databases">
        <title>Whole genome sequences of gut porcine anaerobes.</title>
        <authorList>
            <person name="Kubasova T."/>
            <person name="Jahodarova E."/>
            <person name="Rychlik I."/>
        </authorList>
    </citation>
    <scope>NUCLEOTIDE SEQUENCE [LARGE SCALE GENOMIC DNA]</scope>
    <source>
        <strain evidence="1 2">An867</strain>
    </source>
</reference>
<gene>
    <name evidence="1" type="ORF">JQM67_01765</name>
</gene>
<accession>A0ABS9CN34</accession>
<dbReference type="Proteomes" id="UP001299220">
    <property type="component" value="Unassembled WGS sequence"/>
</dbReference>
<keyword evidence="2" id="KW-1185">Reference proteome</keyword>
<evidence type="ECO:0008006" key="3">
    <source>
        <dbReference type="Google" id="ProtNLM"/>
    </source>
</evidence>